<dbReference type="Pfam" id="PF05729">
    <property type="entry name" value="NACHT"/>
    <property type="match status" value="1"/>
</dbReference>
<dbReference type="Gene3D" id="1.25.10.10">
    <property type="entry name" value="Leucine-rich Repeat Variant"/>
    <property type="match status" value="2"/>
</dbReference>
<dbReference type="InterPro" id="IPR016024">
    <property type="entry name" value="ARM-type_fold"/>
</dbReference>
<feature type="region of interest" description="Disordered" evidence="1">
    <location>
        <begin position="22"/>
        <end position="55"/>
    </location>
</feature>
<dbReference type="EMBL" id="CAXAMM010040372">
    <property type="protein sequence ID" value="CAK9092772.1"/>
    <property type="molecule type" value="Genomic_DNA"/>
</dbReference>
<feature type="region of interest" description="Disordered" evidence="1">
    <location>
        <begin position="3055"/>
        <end position="3082"/>
    </location>
</feature>
<feature type="domain" description="NACHT" evidence="2">
    <location>
        <begin position="1063"/>
        <end position="1213"/>
    </location>
</feature>
<sequence>MNGNASAPQLAVTAVKAEQADGGGANLVLAEGPRRTAVGGAKASGDTPPEQSNALAKAASERVKPAATGLRRKSLSQGQVNVGSAALAAGIGHPTSTASAAAGSAIAAIRQNTEVGQSKVKSKDIVRLLVKANSALEATLLLGGTQLKEEGRLFDDSSFGSVNELNEWLNANGIETIPWGLGKTKPVAKLFREVNNKTSVLVLETIQDKPVVVRYLRVVRVKLKQDFARDRVRYLVEGSQELGSTGKVRFRNMLLSSMMQYNEATFKAAKRAVEKEMQNISGDRQRNISKTSVTTRRDNTSVHIEDSESPSFPGLLTRYILYTVDAKVDKLLPDTNFCTTEYLPTGHLAIKHHWKWKTRREIEEILQQGVQQQQQQRLAAASQLSPAAFGRSKQKEGTLLFTIAESDFSGESNSISKDFLSCNLKLWGFSKPERKHIMATVQGDTISKAELLETIKPAVERMRIGNRDHLEQAWEDLDVDIREQHFTVLERLFKSSSRVFPRLLHGGCSGSYVLQVQSTAPTGQHEDPVVVKLDNRTTMQKELASYLQLAPYMGDCAPAILAADVDEVDEGKLQVGGIKFELVGAVWMLPDFRHTASSLNANMLNTLKTLFEFEFEHEERVVLQVPIPSAELRHSESADSCDFDMEEPHSPSSPLSPAAITEDAPHEVIKEVFGQVPQVLKEVFGEIMRKTTQASLQFKECSLLDEYYIPKLIRREILQEIPSKKKAKPLDLSLHDPDGTVREEFRTFLDTLESLGDQQHKYAQALIHGDLNGMNVLIDSQDIVWVIDFAYSGTGHALKDICKLESCILFEYLDGHTEAEGEGLRAMVRALVASTDLRNKPELDEATSASLSQRLKFAWASIQTLRSYAAKFVADDPEPLQVVVAMLHFALRALHFGDIERKDLALFAARACAKRLTEAIQAHGSVKGRIVLDKGHVSGYDNDQVLNRAEFEYEKRRCFHDINVKESFIVDLITRERVHIGEQTVELELIEGTSKESILGKNMDVDEMQARRRLQKRLEALKGVLKSSIHCGSGSAETPSSRFTSAMQVLDCSDRQQKKSLRVLLGGAASGKSCLLRRILLSTVQNQSGSENDLVPVLILLIDLGRLMWTEKLTSEDDLIDHYLQSVCGQGSPRLAFLRQARKRRCLLLLFDGLDEAGDKKKEVESYLAKLAGTEPRLVVSSRVTGFNDAIFRDFQFFQVLPLTEEMQHQIIETKLGKNHPELQEVKAELRKAQYLDIVRNPLMLSLLISLVSKQIVKARSASTVSELSGSTVDTSVSSAANSTAESNGQSFTRAFLYKHAVAQLLHESSMAKFGMRRGIVDKEIERSTRILASETCYNYLKRLSFYAHSEHVRDFAPEVLTYIAEQCHKDPVYGMQEDDLEKLFEVISVLQVAVFEGRCALFAVSKVAVEQKLESSVSYVMRFVHLSFQEYLAGMFLVDQLRFAFNNGDLEKTAKLLFNLQPGAGGLLQEPWWQGVIMSMAGSMGHVEFYELCNVLLKVPDPTGGNVLVCSEMLNELGEDKAAPADVRKKINKLMKQGFNDFAKEDRIVTSLMHPSQNLQHIALNEVRKLYDPVQAAYALAFGAGADIAALQQEWSDEAVVPAHNLKRKPWYQKCAAALALGLLPEIKRDSVILRVILDLWTDDSPRVQRFAVEAIKTLGAERHDLVIAEVIRQLRDEVECLNGHELVLALQLEQETIIEELLSHVGLGGEFESLSRATLRQLSLSETVLDVFCLAIGHSESLMIRSVAAEIITHHIRNAAAPVPDTLKTAFIKWLEHPDPKFVVKACESIESLSICSERLVNTLKPLILVRDVRREDVGVWMAALGAYKKARTRSLFKDADFLGALGNGLKMKHPIIRCKSLHEVQNLQECSSDLVDQTLDLLRFDGDVQVRRAALHAAHTFAPARLGALLEQIFTNEQNADEEHADQEIRKVALNAMVEACTTESRAQTVDILGRLSSDPILGTEALAGFTRLISRFDDSMPLVNVFVSAFTQAIRGPQEIAQVMPTLNMLGNHASTMRPYLGDENRDAIISAIVQEYDERSGAFEDDQERSSWCAVLDRLADSHWRCSDSKIALEWFSSGDEFVQMSMLSLVPEDGLSKDLEDAVLESLGATKVDKRVKASIVTLLHRCGRWEVDAAAQAFLKWVLQGNDLTTLAALDALCVNGIAGKAFVIALPQLLQGRVLSIEPQVLRKRSTRDRLSLAVISHVKQSREQASFSSQGSDSSIQSHQHQQSLEQTVRSKLMVQSCILRTIEQIIMHPDVFFSTAELIDFLRGPPNTRLIACAILGKASAGSQRTPEVALELFEVFLAESTRFESSEEQDGKVPCATTGNDEAEAVAHVAGQTLRQHFRGALPLTSNLESLLMDPRPEVRRTALICMETKPDPDILSLIRSIMLHDASIKVKFAAAEVLFHWQAALSNQNADDRDVIARITSFFFQVLQDSTADASAQEGQDQRSYAFAVLVIERLDRLHGLPDDFARLLMRLANTHESVEIRKAIASVLRHVGFFSMPAIESLLDLEITTMEAKEVWLNLFQRIIDHSSGRRLRHKIIHGDLASRLRSFCQPFLSGKEKVETNSKIRARLLTIFSQCQMQVETDTLEALLEKIVLGRVPFTLETFSALLEYMLVASHVLLSERIISMMVRLSLFQKDGESLVIEDTCSSDLCVKFFAEYQIKNDDEAGVFIQGLGHDDVAPFLFDPLLHYFRTKAATSRQMRYTVSSELRDKLDALLDKNQSVEVAFMAKEMRVDFQVKELFTFTMHNLSLRGRADVKQKRAQRQEQQLMRAEEWLAQRARWFPSTSWDMKLTFRNVAEHLKYQRSRITTTVRNVFLNAVCADAISEVRLLQREVFPEVNRLLRDLGVRVEMHMFNPEALLGGFGTVHADTSFSFEAGPRTNGKSTERQAVLLLRQRVAAVKGCAPFMISLITDATGEHVDPSIAMGVVASHDRFAYVQDRAQDDASGHRHMHVHEHFAESVETLERAVGFLQRPVLPTHAMCYFREASRQTLRPTLAHGNNLIGEIKLRATLSMEKRAIASHPYVKVGKYILAVQNEDPKRTADQTKQTGSPRGAAEELVGSEESDGSSVVAARQKFVKKVASDMVLKVLAEFPICEEHRARQEASSEWEMLDLEEEQRFQENCLTANSAFSPLEVAFSDLTPRCRRETFHQLQDLVREDLDSDNNYRHERRAVSNSKFWRADKDLGNEVIVVTGPTGSGRTSVLATFADLCRNSRNGGTGCVLFHSFGVSPASRDLRLSLVRLGCELLRCFPKLQETDHLCRPALEDGALTLACVKRWWDDLLCEASSIAMAHHSRPLLVLDHLLDGVDNPRCASDEEVWKALLPERFSFRAPPGFSIVVSVASPGASKQAEARIDQLKPSRKVLLQPMDRDEVVDMVQSLVGRHGLKASAPQLNQVFQKPGSRNPLFVSMLCEQLTQQCSDRQDFGSFLKRFPQDMPVSQWSELLRINVGNLGDHEEGAKAEAEVDQEESRPEHDKASSSTCPLGFFLSFLQEEIGLHLCNIGLPLLALVGQIEEGLLFELCALSSNTISLSDWRRFCLLIDPLVDCVSVLPCRDQGKRRTSTKARNSHVGGVSGRPAGRFASPASVVATALKAGSKMSRVIRFRNDWVRQAIKKRCDVLPSLHGQIVRFHLSRLQHLEFGNSLSATRFANLKMLTNHAVLSDDVAGNVSAVLLDPPLLAKLFSIHVKFNVGADLVQDFETAIARVEGLDSPATNECLQRLTFAKSRVEANLAEIQAEPEIVKDLF</sequence>
<organism evidence="4 5">
    <name type="scientific">Durusdinium trenchii</name>
    <dbReference type="NCBI Taxonomy" id="1381693"/>
    <lineage>
        <taxon>Eukaryota</taxon>
        <taxon>Sar</taxon>
        <taxon>Alveolata</taxon>
        <taxon>Dinophyceae</taxon>
        <taxon>Suessiales</taxon>
        <taxon>Symbiodiniaceae</taxon>
        <taxon>Durusdinium</taxon>
    </lineage>
</organism>
<dbReference type="SUPFAM" id="SSF48371">
    <property type="entry name" value="ARM repeat"/>
    <property type="match status" value="1"/>
</dbReference>
<gene>
    <name evidence="4" type="ORF">SCF082_LOCUS43655</name>
</gene>
<feature type="compositionally biased region" description="Basic and acidic residues" evidence="1">
    <location>
        <begin position="3476"/>
        <end position="3496"/>
    </location>
</feature>
<dbReference type="InterPro" id="IPR011009">
    <property type="entry name" value="Kinase-like_dom_sf"/>
</dbReference>
<evidence type="ECO:0000313" key="5">
    <source>
        <dbReference type="Proteomes" id="UP001642464"/>
    </source>
</evidence>
<feature type="region of interest" description="Disordered" evidence="1">
    <location>
        <begin position="3476"/>
        <end position="3499"/>
    </location>
</feature>
<evidence type="ECO:0000313" key="4">
    <source>
        <dbReference type="EMBL" id="CAK9092772.1"/>
    </source>
</evidence>
<dbReference type="Proteomes" id="UP001642464">
    <property type="component" value="Unassembled WGS sequence"/>
</dbReference>
<dbReference type="PANTHER" id="PTHR36395:SF1">
    <property type="entry name" value="RING-H2 ZINC FINGER PROTEIN"/>
    <property type="match status" value="1"/>
</dbReference>
<evidence type="ECO:0000259" key="2">
    <source>
        <dbReference type="Pfam" id="PF05729"/>
    </source>
</evidence>
<dbReference type="SUPFAM" id="SSF52540">
    <property type="entry name" value="P-loop containing nucleoside triphosphate hydrolases"/>
    <property type="match status" value="1"/>
</dbReference>
<evidence type="ECO:0000259" key="3">
    <source>
        <dbReference type="Pfam" id="PF19974"/>
    </source>
</evidence>
<dbReference type="Gene3D" id="3.40.50.300">
    <property type="entry name" value="P-loop containing nucleotide triphosphate hydrolases"/>
    <property type="match status" value="1"/>
</dbReference>
<keyword evidence="5" id="KW-1185">Reference proteome</keyword>
<feature type="domain" description="Ternary complex associated" evidence="3">
    <location>
        <begin position="753"/>
        <end position="894"/>
    </location>
</feature>
<dbReference type="SUPFAM" id="SSF56112">
    <property type="entry name" value="Protein kinase-like (PK-like)"/>
    <property type="match status" value="1"/>
</dbReference>
<protein>
    <submittedName>
        <fullName evidence="4">APH domain-containing protein</fullName>
    </submittedName>
</protein>
<evidence type="ECO:0000256" key="1">
    <source>
        <dbReference type="SAM" id="MobiDB-lite"/>
    </source>
</evidence>
<dbReference type="InterPro" id="IPR007111">
    <property type="entry name" value="NACHT_NTPase"/>
</dbReference>
<reference evidence="4 5" key="1">
    <citation type="submission" date="2024-02" db="EMBL/GenBank/DDBJ databases">
        <authorList>
            <person name="Chen Y."/>
            <person name="Shah S."/>
            <person name="Dougan E. K."/>
            <person name="Thang M."/>
            <person name="Chan C."/>
        </authorList>
    </citation>
    <scope>NUCLEOTIDE SEQUENCE [LARGE SCALE GENOMIC DNA]</scope>
</reference>
<name>A0ABP0QWU0_9DINO</name>
<dbReference type="PANTHER" id="PTHR36395">
    <property type="entry name" value="RING-H2 ZINC FINGER PROTEIN"/>
    <property type="match status" value="1"/>
</dbReference>
<accession>A0ABP0QWU0</accession>
<dbReference type="InterPro" id="IPR045544">
    <property type="entry name" value="TCAD9"/>
</dbReference>
<dbReference type="InterPro" id="IPR027417">
    <property type="entry name" value="P-loop_NTPase"/>
</dbReference>
<dbReference type="Pfam" id="PF19974">
    <property type="entry name" value="TCAD9"/>
    <property type="match status" value="1"/>
</dbReference>
<dbReference type="InterPro" id="IPR011989">
    <property type="entry name" value="ARM-like"/>
</dbReference>
<dbReference type="Gene3D" id="3.90.1200.10">
    <property type="match status" value="1"/>
</dbReference>
<proteinExistence type="predicted"/>
<feature type="region of interest" description="Disordered" evidence="1">
    <location>
        <begin position="636"/>
        <end position="659"/>
    </location>
</feature>
<comment type="caution">
    <text evidence="4">The sequence shown here is derived from an EMBL/GenBank/DDBJ whole genome shotgun (WGS) entry which is preliminary data.</text>
</comment>